<evidence type="ECO:0000313" key="3">
    <source>
        <dbReference type="Proteomes" id="UP000287830"/>
    </source>
</evidence>
<evidence type="ECO:0000313" key="2">
    <source>
        <dbReference type="EMBL" id="GCD40341.1"/>
    </source>
</evidence>
<feature type="compositionally biased region" description="Basic and acidic residues" evidence="1">
    <location>
        <begin position="72"/>
        <end position="86"/>
    </location>
</feature>
<feature type="compositionally biased region" description="Low complexity" evidence="1">
    <location>
        <begin position="56"/>
        <end position="66"/>
    </location>
</feature>
<comment type="caution">
    <text evidence="2">The sequence shown here is derived from an EMBL/GenBank/DDBJ whole genome shotgun (WGS) entry which is preliminary data.</text>
</comment>
<protein>
    <submittedName>
        <fullName evidence="2">Uncharacterized protein</fullName>
    </submittedName>
</protein>
<dbReference type="AlphaFoldDB" id="A0A7U9L667"/>
<reference evidence="2 3" key="1">
    <citation type="submission" date="2018-11" db="EMBL/GenBank/DDBJ databases">
        <title>Whole genome sequence of Streptomyces chrestomyceticus NBRC 13444(T).</title>
        <authorList>
            <person name="Komaki H."/>
            <person name="Tamura T."/>
        </authorList>
    </citation>
    <scope>NUCLEOTIDE SEQUENCE [LARGE SCALE GENOMIC DNA]</scope>
    <source>
        <strain evidence="2 3">NBRC 13444</strain>
    </source>
</reference>
<dbReference type="Proteomes" id="UP000287830">
    <property type="component" value="Unassembled WGS sequence"/>
</dbReference>
<name>A0A7U9L667_9ACTN</name>
<gene>
    <name evidence="2" type="ORF">OEIGOIKO_08201</name>
</gene>
<dbReference type="EMBL" id="BHZC01000001">
    <property type="protein sequence ID" value="GCD40341.1"/>
    <property type="molecule type" value="Genomic_DNA"/>
</dbReference>
<feature type="region of interest" description="Disordered" evidence="1">
    <location>
        <begin position="46"/>
        <end position="152"/>
    </location>
</feature>
<sequence>MVCTGQVSAAGATGWLGDHAVLGTVLLRVPRCSTWRCGRAGRWTAARRGTDGRGAAGRAARRGGAAARRRERAGAGDRAAVRRDVRPTAGDGGEGREPSWTRHATGVLGAADGPLPEGRAYGRPRVRPRSTPATCTRGWRSTASTTGPRSVGWCGPGAGRTRCSPSWPCPRRPDRSPRARCTRAAGRGQHAAQLLDTSDEPGRVPFSWSGVRGGDRAVARARVRMAARPEAPDTVELLVWDEHGRPYSAWTR</sequence>
<evidence type="ECO:0000256" key="1">
    <source>
        <dbReference type="SAM" id="MobiDB-lite"/>
    </source>
</evidence>
<accession>A0A7U9L667</accession>
<feature type="compositionally biased region" description="Polar residues" evidence="1">
    <location>
        <begin position="131"/>
        <end position="148"/>
    </location>
</feature>
<proteinExistence type="predicted"/>
<organism evidence="2 3">
    <name type="scientific">Streptomyces chrestomyceticus JCM 4735</name>
    <dbReference type="NCBI Taxonomy" id="1306181"/>
    <lineage>
        <taxon>Bacteria</taxon>
        <taxon>Bacillati</taxon>
        <taxon>Actinomycetota</taxon>
        <taxon>Actinomycetes</taxon>
        <taxon>Kitasatosporales</taxon>
        <taxon>Streptomycetaceae</taxon>
        <taxon>Streptomyces</taxon>
    </lineage>
</organism>